<dbReference type="Pfam" id="PF00480">
    <property type="entry name" value="ROK"/>
    <property type="match status" value="1"/>
</dbReference>
<dbReference type="InterPro" id="IPR043129">
    <property type="entry name" value="ATPase_NBD"/>
</dbReference>
<dbReference type="InterPro" id="IPR000600">
    <property type="entry name" value="ROK"/>
</dbReference>
<dbReference type="Gene3D" id="3.30.420.40">
    <property type="match status" value="2"/>
</dbReference>
<dbReference type="PANTHER" id="PTHR18964:SF149">
    <property type="entry name" value="BIFUNCTIONAL UDP-N-ACETYLGLUCOSAMINE 2-EPIMERASE_N-ACETYLMANNOSAMINE KINASE"/>
    <property type="match status" value="1"/>
</dbReference>
<gene>
    <name evidence="2" type="ORF">I6U51_20930</name>
</gene>
<organism evidence="2 3">
    <name type="scientific">Clostridium aciditolerans</name>
    <dbReference type="NCBI Taxonomy" id="339861"/>
    <lineage>
        <taxon>Bacteria</taxon>
        <taxon>Bacillati</taxon>
        <taxon>Bacillota</taxon>
        <taxon>Clostridia</taxon>
        <taxon>Eubacteriales</taxon>
        <taxon>Clostridiaceae</taxon>
        <taxon>Clostridium</taxon>
    </lineage>
</organism>
<protein>
    <submittedName>
        <fullName evidence="2">ROK family protein</fullName>
    </submittedName>
</protein>
<evidence type="ECO:0000256" key="1">
    <source>
        <dbReference type="ARBA" id="ARBA00006479"/>
    </source>
</evidence>
<comment type="similarity">
    <text evidence="1">Belongs to the ROK (NagC/XylR) family.</text>
</comment>
<evidence type="ECO:0000313" key="2">
    <source>
        <dbReference type="EMBL" id="MBI6875143.1"/>
    </source>
</evidence>
<comment type="caution">
    <text evidence="2">The sequence shown here is derived from an EMBL/GenBank/DDBJ whole genome shotgun (WGS) entry which is preliminary data.</text>
</comment>
<dbReference type="CDD" id="cd23763">
    <property type="entry name" value="ASKHA_ATPase_ROK"/>
    <property type="match status" value="1"/>
</dbReference>
<dbReference type="SUPFAM" id="SSF53067">
    <property type="entry name" value="Actin-like ATPase domain"/>
    <property type="match status" value="1"/>
</dbReference>
<sequence>MNNGNLIGIDIGGTKCAVVLGNPYGKIIDRISFPTKITREANYTINKIFHSINAILSQNKGSIDNIQSIGISCGGPLDSKKGIIMSPPNLPNWDNIPIKDIFKNRFNKNVYIQNDANACAIAEWKFGAGKNCNNMVFLTFGTGLGAGLILNGKLYTGANDMAGEVGHIRLSREGPLGYGKFGSFEGYCSGGGIAKLAYEEITRRIKRGDRVEFCETLEEAKNITAKEVGIAAQNGDKIAIDILKTSGRYLGIGLSIIIDILNPEKIIIGSIFARCREFLQPTAEEIIKKEALELSYKNCSILPSSLGESIGDYACLSVALGENY</sequence>
<dbReference type="RefSeq" id="WP_211144498.1">
    <property type="nucleotide sequence ID" value="NZ_JAEEGB010000038.1"/>
</dbReference>
<dbReference type="PANTHER" id="PTHR18964">
    <property type="entry name" value="ROK (REPRESSOR, ORF, KINASE) FAMILY"/>
    <property type="match status" value="1"/>
</dbReference>
<name>A0A934M6Z4_9CLOT</name>
<dbReference type="AlphaFoldDB" id="A0A934M6Z4"/>
<dbReference type="Proteomes" id="UP000622687">
    <property type="component" value="Unassembled WGS sequence"/>
</dbReference>
<proteinExistence type="inferred from homology"/>
<keyword evidence="3" id="KW-1185">Reference proteome</keyword>
<accession>A0A934M6Z4</accession>
<dbReference type="EMBL" id="JAEEGB010000038">
    <property type="protein sequence ID" value="MBI6875143.1"/>
    <property type="molecule type" value="Genomic_DNA"/>
</dbReference>
<reference evidence="2" key="1">
    <citation type="submission" date="2020-12" db="EMBL/GenBank/DDBJ databases">
        <title>Clostridium thailandense sp. nov., a novel acetogenic bacterium isolated from peat land soil in Thailand.</title>
        <authorList>
            <person name="Chaikitkaew S."/>
            <person name="Birkeland N.K."/>
        </authorList>
    </citation>
    <scope>NUCLEOTIDE SEQUENCE</scope>
    <source>
        <strain evidence="2">DSM 17425</strain>
    </source>
</reference>
<evidence type="ECO:0000313" key="3">
    <source>
        <dbReference type="Proteomes" id="UP000622687"/>
    </source>
</evidence>